<evidence type="ECO:0000313" key="1">
    <source>
        <dbReference type="EMBL" id="MCI57167.1"/>
    </source>
</evidence>
<protein>
    <submittedName>
        <fullName evidence="1">Uncharacterized protein</fullName>
    </submittedName>
</protein>
<comment type="caution">
    <text evidence="1">The sequence shown here is derived from an EMBL/GenBank/DDBJ whole genome shotgun (WGS) entry which is preliminary data.</text>
</comment>
<accession>A0A392T9P8</accession>
<proteinExistence type="predicted"/>
<feature type="non-terminal residue" evidence="1">
    <location>
        <position position="1"/>
    </location>
</feature>
<sequence length="64" mass="7300">ISALRTSDGWVEGPANVREATVTFFRKHFDNVEWNRPVLEGLEFSVLSEERKGMLVSIFTMGEI</sequence>
<name>A0A392T9P8_9FABA</name>
<keyword evidence="2" id="KW-1185">Reference proteome</keyword>
<dbReference type="EMBL" id="LXQA010524512">
    <property type="protein sequence ID" value="MCI57167.1"/>
    <property type="molecule type" value="Genomic_DNA"/>
</dbReference>
<reference evidence="1 2" key="1">
    <citation type="journal article" date="2018" name="Front. Plant Sci.">
        <title>Red Clover (Trifolium pratense) and Zigzag Clover (T. medium) - A Picture of Genomic Similarities and Differences.</title>
        <authorList>
            <person name="Dluhosova J."/>
            <person name="Istvanek J."/>
            <person name="Nedelnik J."/>
            <person name="Repkova J."/>
        </authorList>
    </citation>
    <scope>NUCLEOTIDE SEQUENCE [LARGE SCALE GENOMIC DNA]</scope>
    <source>
        <strain evidence="2">cv. 10/8</strain>
        <tissue evidence="1">Leaf</tissue>
    </source>
</reference>
<organism evidence="1 2">
    <name type="scientific">Trifolium medium</name>
    <dbReference type="NCBI Taxonomy" id="97028"/>
    <lineage>
        <taxon>Eukaryota</taxon>
        <taxon>Viridiplantae</taxon>
        <taxon>Streptophyta</taxon>
        <taxon>Embryophyta</taxon>
        <taxon>Tracheophyta</taxon>
        <taxon>Spermatophyta</taxon>
        <taxon>Magnoliopsida</taxon>
        <taxon>eudicotyledons</taxon>
        <taxon>Gunneridae</taxon>
        <taxon>Pentapetalae</taxon>
        <taxon>rosids</taxon>
        <taxon>fabids</taxon>
        <taxon>Fabales</taxon>
        <taxon>Fabaceae</taxon>
        <taxon>Papilionoideae</taxon>
        <taxon>50 kb inversion clade</taxon>
        <taxon>NPAAA clade</taxon>
        <taxon>Hologalegina</taxon>
        <taxon>IRL clade</taxon>
        <taxon>Trifolieae</taxon>
        <taxon>Trifolium</taxon>
    </lineage>
</organism>
<dbReference type="Proteomes" id="UP000265520">
    <property type="component" value="Unassembled WGS sequence"/>
</dbReference>
<dbReference type="AlphaFoldDB" id="A0A392T9P8"/>
<evidence type="ECO:0000313" key="2">
    <source>
        <dbReference type="Proteomes" id="UP000265520"/>
    </source>
</evidence>